<reference evidence="2" key="2">
    <citation type="submission" date="2021-05" db="EMBL/GenBank/DDBJ databases">
        <title>Whole genome PacBio Sequel sequence of Salmonella enterica subsp. enterica.</title>
        <authorList>
            <person name="Hoffmann M."/>
            <person name="Balkey M."/>
            <person name="Luo Y."/>
        </authorList>
    </citation>
    <scope>NUCLEOTIDE SEQUENCE</scope>
    <source>
        <strain evidence="2">CFSAN022622</strain>
    </source>
</reference>
<protein>
    <recommendedName>
        <fullName evidence="1">HNH endonuclease 5 domain-containing protein</fullName>
    </recommendedName>
</protein>
<dbReference type="Pfam" id="PF14279">
    <property type="entry name" value="HNH_5"/>
    <property type="match status" value="1"/>
</dbReference>
<name>A0A8E7JKD3_SALNE</name>
<organism evidence="2">
    <name type="scientific">Salmonella newport</name>
    <dbReference type="NCBI Taxonomy" id="108619"/>
    <lineage>
        <taxon>Bacteria</taxon>
        <taxon>Pseudomonadati</taxon>
        <taxon>Pseudomonadota</taxon>
        <taxon>Gammaproteobacteria</taxon>
        <taxon>Enterobacterales</taxon>
        <taxon>Enterobacteriaceae</taxon>
        <taxon>Salmonella</taxon>
    </lineage>
</organism>
<reference evidence="2" key="1">
    <citation type="submission" date="2018-07" db="EMBL/GenBank/DDBJ databases">
        <authorList>
            <consortium name="GenomeTrakr network: Whole genome sequencing for foodborne pathogen traceback"/>
        </authorList>
    </citation>
    <scope>NUCLEOTIDE SEQUENCE</scope>
    <source>
        <strain evidence="2">CFSAN022622</strain>
    </source>
</reference>
<dbReference type="EMBL" id="CP075033">
    <property type="protein sequence ID" value="QVX82469.1"/>
    <property type="molecule type" value="Genomic_DNA"/>
</dbReference>
<evidence type="ECO:0000313" key="2">
    <source>
        <dbReference type="EMBL" id="QVX82469.1"/>
    </source>
</evidence>
<evidence type="ECO:0000259" key="1">
    <source>
        <dbReference type="Pfam" id="PF14279"/>
    </source>
</evidence>
<feature type="domain" description="HNH endonuclease 5" evidence="1">
    <location>
        <begin position="38"/>
        <end position="89"/>
    </location>
</feature>
<accession>A0A8E7JKD3</accession>
<gene>
    <name evidence="2" type="ORF">AA317_04655</name>
</gene>
<dbReference type="InterPro" id="IPR029471">
    <property type="entry name" value="HNH_5"/>
</dbReference>
<sequence>MKTTQERLDFYNKNYISLFQAFISKGEKEVCIGMDDKCRYCGKTHTETTFKNKSHAIPLFLGNYVYISKDECDECNKAFSEGIEDHLDKYTKPFRLVAKIKGRKKVPAYKSKDQKSRFSFSSGRGISEITDTIGFEKVEIDHDKKKLKYTFEREPYIPIAVYKALVKIGISLMPESLLPMFTKTIEWIMDSNHKNILFKPAILLYKFIPGEKPNKPLVVQLMHKKNEEIKGYPSCVLVIGFGNVIMQVMIPSAFDAVSKDVKMSFIPFPTPFDEKWRHGDPQQKILDLTSGEMVVNEKFPMTFKAEDIIPVDPNALKERDK</sequence>
<proteinExistence type="predicted"/>
<dbReference type="AlphaFoldDB" id="A0A8E7JKD3"/>